<keyword evidence="2" id="KW-1185">Reference proteome</keyword>
<proteinExistence type="predicted"/>
<accession>A0ACC1MPS8</accession>
<name>A0ACC1MPS8_9PEZI</name>
<sequence>MAYNDDAVLAKLSSLSETQDSIVSVAQWIMFYRRHADRTVQLWLQKLKDSSSHKRLNLIYLAMVSLKQTQPHMHVAVNSFVIAEVAQQSKARRKEEFLVSFSPAVAEAVAVAYKGAPHDVQQRIRRVVDVWRERGVFEGPIQQAVESRIHDLDKARGSTKAGLGGSIFGSASSLPAELAPLVTPQQNVSKHRALGSPSTLPG</sequence>
<comment type="caution">
    <text evidence="1">The sequence shown here is derived from an EMBL/GenBank/DDBJ whole genome shotgun (WGS) entry which is preliminary data.</text>
</comment>
<protein>
    <submittedName>
        <fullName evidence="1">Uncharacterized protein</fullName>
    </submittedName>
</protein>
<gene>
    <name evidence="1" type="ORF">NUW58_g10088</name>
</gene>
<dbReference type="EMBL" id="JAPDGR010004145">
    <property type="protein sequence ID" value="KAJ2969022.1"/>
    <property type="molecule type" value="Genomic_DNA"/>
</dbReference>
<organism evidence="1 2">
    <name type="scientific">Xylaria curta</name>
    <dbReference type="NCBI Taxonomy" id="42375"/>
    <lineage>
        <taxon>Eukaryota</taxon>
        <taxon>Fungi</taxon>
        <taxon>Dikarya</taxon>
        <taxon>Ascomycota</taxon>
        <taxon>Pezizomycotina</taxon>
        <taxon>Sordariomycetes</taxon>
        <taxon>Xylariomycetidae</taxon>
        <taxon>Xylariales</taxon>
        <taxon>Xylariaceae</taxon>
        <taxon>Xylaria</taxon>
    </lineage>
</organism>
<evidence type="ECO:0000313" key="2">
    <source>
        <dbReference type="Proteomes" id="UP001143856"/>
    </source>
</evidence>
<dbReference type="Proteomes" id="UP001143856">
    <property type="component" value="Unassembled WGS sequence"/>
</dbReference>
<reference evidence="1" key="1">
    <citation type="submission" date="2022-10" db="EMBL/GenBank/DDBJ databases">
        <title>Genome Sequence of Xylaria curta.</title>
        <authorList>
            <person name="Buettner E."/>
        </authorList>
    </citation>
    <scope>NUCLEOTIDE SEQUENCE</scope>
    <source>
        <strain evidence="1">Babe10</strain>
    </source>
</reference>
<evidence type="ECO:0000313" key="1">
    <source>
        <dbReference type="EMBL" id="KAJ2969022.1"/>
    </source>
</evidence>